<dbReference type="GO" id="GO:0000151">
    <property type="term" value="C:ubiquitin ligase complex"/>
    <property type="evidence" value="ECO:0007669"/>
    <property type="project" value="TreeGrafter"/>
</dbReference>
<dbReference type="InterPro" id="IPR042460">
    <property type="entry name" value="DCN1-like_PONY"/>
</dbReference>
<reference evidence="4 5" key="1">
    <citation type="journal article" date="2012" name="Science">
        <title>The Paleozoic origin of enzymatic lignin decomposition reconstructed from 31 fungal genomes.</title>
        <authorList>
            <person name="Floudas D."/>
            <person name="Binder M."/>
            <person name="Riley R."/>
            <person name="Barry K."/>
            <person name="Blanchette R.A."/>
            <person name="Henrissat B."/>
            <person name="Martinez A.T."/>
            <person name="Otillar R."/>
            <person name="Spatafora J.W."/>
            <person name="Yadav J.S."/>
            <person name="Aerts A."/>
            <person name="Benoit I."/>
            <person name="Boyd A."/>
            <person name="Carlson A."/>
            <person name="Copeland A."/>
            <person name="Coutinho P.M."/>
            <person name="de Vries R.P."/>
            <person name="Ferreira P."/>
            <person name="Findley K."/>
            <person name="Foster B."/>
            <person name="Gaskell J."/>
            <person name="Glotzer D."/>
            <person name="Gorecki P."/>
            <person name="Heitman J."/>
            <person name="Hesse C."/>
            <person name="Hori C."/>
            <person name="Igarashi K."/>
            <person name="Jurgens J.A."/>
            <person name="Kallen N."/>
            <person name="Kersten P."/>
            <person name="Kohler A."/>
            <person name="Kuees U."/>
            <person name="Kumar T.K.A."/>
            <person name="Kuo A."/>
            <person name="LaButti K."/>
            <person name="Larrondo L.F."/>
            <person name="Lindquist E."/>
            <person name="Ling A."/>
            <person name="Lombard V."/>
            <person name="Lucas S."/>
            <person name="Lundell T."/>
            <person name="Martin R."/>
            <person name="McLaughlin D.J."/>
            <person name="Morgenstern I."/>
            <person name="Morin E."/>
            <person name="Murat C."/>
            <person name="Nagy L.G."/>
            <person name="Nolan M."/>
            <person name="Ohm R.A."/>
            <person name="Patyshakuliyeva A."/>
            <person name="Rokas A."/>
            <person name="Ruiz-Duenas F.J."/>
            <person name="Sabat G."/>
            <person name="Salamov A."/>
            <person name="Samejima M."/>
            <person name="Schmutz J."/>
            <person name="Slot J.C."/>
            <person name="St John F."/>
            <person name="Stenlid J."/>
            <person name="Sun H."/>
            <person name="Sun S."/>
            <person name="Syed K."/>
            <person name="Tsang A."/>
            <person name="Wiebenga A."/>
            <person name="Young D."/>
            <person name="Pisabarro A."/>
            <person name="Eastwood D.C."/>
            <person name="Martin F."/>
            <person name="Cullen D."/>
            <person name="Grigoriev I.V."/>
            <person name="Hibbett D.S."/>
        </authorList>
    </citation>
    <scope>NUCLEOTIDE SEQUENCE [LARGE SCALE GENOMIC DNA]</scope>
    <source>
        <strain evidence="4 5">DJM-731 SS1</strain>
    </source>
</reference>
<feature type="region of interest" description="Disordered" evidence="2">
    <location>
        <begin position="1"/>
        <end position="117"/>
    </location>
</feature>
<dbReference type="OrthoDB" id="27198at2759"/>
<evidence type="ECO:0000259" key="3">
    <source>
        <dbReference type="Pfam" id="PF03556"/>
    </source>
</evidence>
<dbReference type="STRING" id="1858805.M5G9N9"/>
<dbReference type="OMA" id="LMSHILQ"/>
<dbReference type="InterPro" id="IPR005176">
    <property type="entry name" value="PONY_dom"/>
</dbReference>
<name>M5G9N9_DACPD</name>
<dbReference type="GO" id="GO:0045116">
    <property type="term" value="P:protein neddylation"/>
    <property type="evidence" value="ECO:0007669"/>
    <property type="project" value="TreeGrafter"/>
</dbReference>
<comment type="function">
    <text evidence="1">Neddylation of cullins play an essential role in the regulation of SCF-type complexes activity.</text>
</comment>
<dbReference type="HOGENOM" id="CLU_679751_0_0_1"/>
<dbReference type="Pfam" id="PF03556">
    <property type="entry name" value="Cullin_binding"/>
    <property type="match status" value="1"/>
</dbReference>
<evidence type="ECO:0000313" key="5">
    <source>
        <dbReference type="Proteomes" id="UP000030653"/>
    </source>
</evidence>
<sequence length="405" mass="43824">MPSFWQKLTSLGQRKRDADSATPVEAKNGKTTRSSAGKTHVDSAQPRTNKRRKGREPSVDARAGTRETAISLGSSEGEQVQKKSKSKKSHMQAVEAEDEQMVEQKSKAKLVKNGRKRAPVEEDVEMVDAAEDSPKEIGTAGLLQLCEDAELPMDAVGPVLLAWQLGAARMGVFETDEFMNGLGVLSAYALNAQSARKKLHTFLFGFAKGDQRVVEIETALALLNITLARTFPLAKEICTYVQEKAGQTGYKSLTKDHWAMLWDFCTTVKEDLEGYKEEDTSLSSGRGGERLNPGLCYCWFLQGLHSDSTLYAIQDCVIPCATCKLVHCWAGMLLMIENEKEKHERTKASTSASVMEGSSSVASGARKSSGKSSFAKSVVSPSANSGTLPNRGSICGATNVDGPTA</sequence>
<dbReference type="GO" id="GO:0097602">
    <property type="term" value="F:cullin family protein binding"/>
    <property type="evidence" value="ECO:0007669"/>
    <property type="project" value="TreeGrafter"/>
</dbReference>
<dbReference type="GeneID" id="63686048"/>
<protein>
    <recommendedName>
        <fullName evidence="1">Defective in cullin neddylation protein</fullName>
    </recommendedName>
</protein>
<feature type="compositionally biased region" description="Low complexity" evidence="2">
    <location>
        <begin position="357"/>
        <end position="380"/>
    </location>
</feature>
<feature type="compositionally biased region" description="Basic residues" evidence="2">
    <location>
        <begin position="107"/>
        <end position="117"/>
    </location>
</feature>
<feature type="compositionally biased region" description="Polar residues" evidence="2">
    <location>
        <begin position="381"/>
        <end position="390"/>
    </location>
</feature>
<dbReference type="PANTHER" id="PTHR12281">
    <property type="entry name" value="RP42 RELATED"/>
    <property type="match status" value="1"/>
</dbReference>
<dbReference type="InterPro" id="IPR014764">
    <property type="entry name" value="DCN-prot"/>
</dbReference>
<dbReference type="Gene3D" id="1.10.238.10">
    <property type="entry name" value="EF-hand"/>
    <property type="match status" value="1"/>
</dbReference>
<feature type="compositionally biased region" description="Polar residues" evidence="2">
    <location>
        <begin position="1"/>
        <end position="12"/>
    </location>
</feature>
<feature type="compositionally biased region" description="Basic and acidic residues" evidence="2">
    <location>
        <begin position="55"/>
        <end position="65"/>
    </location>
</feature>
<feature type="domain" description="DCUN1" evidence="3">
    <location>
        <begin position="191"/>
        <end position="279"/>
    </location>
</feature>
<keyword evidence="5" id="KW-1185">Reference proteome</keyword>
<dbReference type="Gene3D" id="1.10.238.200">
    <property type="entry name" value="Cullin, PONY binding domain"/>
    <property type="match status" value="1"/>
</dbReference>
<evidence type="ECO:0000256" key="1">
    <source>
        <dbReference type="RuleBase" id="RU410713"/>
    </source>
</evidence>
<accession>M5G9N9</accession>
<organism evidence="4 5">
    <name type="scientific">Dacryopinax primogenitus (strain DJM 731)</name>
    <name type="common">Brown rot fungus</name>
    <dbReference type="NCBI Taxonomy" id="1858805"/>
    <lineage>
        <taxon>Eukaryota</taxon>
        <taxon>Fungi</taxon>
        <taxon>Dikarya</taxon>
        <taxon>Basidiomycota</taxon>
        <taxon>Agaricomycotina</taxon>
        <taxon>Dacrymycetes</taxon>
        <taxon>Dacrymycetales</taxon>
        <taxon>Dacrymycetaceae</taxon>
        <taxon>Dacryopinax</taxon>
    </lineage>
</organism>
<dbReference type="EMBL" id="JH795856">
    <property type="protein sequence ID" value="EJU05524.1"/>
    <property type="molecule type" value="Genomic_DNA"/>
</dbReference>
<dbReference type="AlphaFoldDB" id="M5G9N9"/>
<proteinExistence type="predicted"/>
<evidence type="ECO:0000313" key="4">
    <source>
        <dbReference type="EMBL" id="EJU05524.1"/>
    </source>
</evidence>
<gene>
    <name evidence="4" type="ORF">DACRYDRAFT_13507</name>
</gene>
<dbReference type="Proteomes" id="UP000030653">
    <property type="component" value="Unassembled WGS sequence"/>
</dbReference>
<dbReference type="PANTHER" id="PTHR12281:SF31">
    <property type="entry name" value="DCN1-LIKE PROTEIN 3"/>
    <property type="match status" value="1"/>
</dbReference>
<evidence type="ECO:0000256" key="2">
    <source>
        <dbReference type="SAM" id="MobiDB-lite"/>
    </source>
</evidence>
<dbReference type="RefSeq" id="XP_040632418.1">
    <property type="nucleotide sequence ID" value="XM_040770986.1"/>
</dbReference>
<feature type="region of interest" description="Disordered" evidence="2">
    <location>
        <begin position="344"/>
        <end position="405"/>
    </location>
</feature>
<dbReference type="GO" id="GO:0032182">
    <property type="term" value="F:ubiquitin-like protein binding"/>
    <property type="evidence" value="ECO:0007669"/>
    <property type="project" value="TreeGrafter"/>
</dbReference>
<dbReference type="GO" id="GO:0031624">
    <property type="term" value="F:ubiquitin conjugating enzyme binding"/>
    <property type="evidence" value="ECO:0007669"/>
    <property type="project" value="TreeGrafter"/>
</dbReference>